<evidence type="ECO:0000256" key="1">
    <source>
        <dbReference type="SAM" id="MobiDB-lite"/>
    </source>
</evidence>
<keyword evidence="3" id="KW-1185">Reference proteome</keyword>
<reference evidence="3" key="1">
    <citation type="submission" date="2015-07" db="EMBL/GenBank/DDBJ databases">
        <authorList>
            <person name="Teixeira M.M."/>
            <person name="Souza R.C."/>
            <person name="Almeida L.G."/>
            <person name="Vicente V.A."/>
            <person name="de Hoog S."/>
            <person name="Bocca A.L."/>
            <person name="de Almeida S.R."/>
            <person name="Vasconcelos A.T."/>
            <person name="Felipe M.S."/>
        </authorList>
    </citation>
    <scope>NUCLEOTIDE SEQUENCE [LARGE SCALE GENOMIC DNA]</scope>
    <source>
        <strain evidence="3">KSF</strain>
    </source>
</reference>
<accession>A0A1C1CKE7</accession>
<dbReference type="VEuPathDB" id="FungiDB:CLCR_05274"/>
<organism evidence="2 3">
    <name type="scientific">Cladophialophora carrionii</name>
    <dbReference type="NCBI Taxonomy" id="86049"/>
    <lineage>
        <taxon>Eukaryota</taxon>
        <taxon>Fungi</taxon>
        <taxon>Dikarya</taxon>
        <taxon>Ascomycota</taxon>
        <taxon>Pezizomycotina</taxon>
        <taxon>Eurotiomycetes</taxon>
        <taxon>Chaetothyriomycetidae</taxon>
        <taxon>Chaetothyriales</taxon>
        <taxon>Herpotrichiellaceae</taxon>
        <taxon>Cladophialophora</taxon>
    </lineage>
</organism>
<dbReference type="Proteomes" id="UP000094526">
    <property type="component" value="Unassembled WGS sequence"/>
</dbReference>
<protein>
    <submittedName>
        <fullName evidence="2">Uncharacterized protein</fullName>
    </submittedName>
</protein>
<feature type="region of interest" description="Disordered" evidence="1">
    <location>
        <begin position="35"/>
        <end position="74"/>
    </location>
</feature>
<comment type="caution">
    <text evidence="2">The sequence shown here is derived from an EMBL/GenBank/DDBJ whole genome shotgun (WGS) entry which is preliminary data.</text>
</comment>
<proteinExistence type="predicted"/>
<name>A0A1C1CKE7_9EURO</name>
<evidence type="ECO:0000313" key="2">
    <source>
        <dbReference type="EMBL" id="OCT48967.1"/>
    </source>
</evidence>
<gene>
    <name evidence="2" type="ORF">CLCR_05274</name>
</gene>
<evidence type="ECO:0000313" key="3">
    <source>
        <dbReference type="Proteomes" id="UP000094526"/>
    </source>
</evidence>
<sequence>MLTIWHFEYLQGTPSDQKPPPEYIVQNGHIYYQGPALGAGPGSRPPAPHPYPYSYSVDNPTRSRETESAYPVDGRPIAGSQTVVVKKESRAGPFAAGLAVGCCVAACCTVM</sequence>
<dbReference type="EMBL" id="LGRB01000011">
    <property type="protein sequence ID" value="OCT48967.1"/>
    <property type="molecule type" value="Genomic_DNA"/>
</dbReference>
<dbReference type="AlphaFoldDB" id="A0A1C1CKE7"/>